<evidence type="ECO:0000256" key="2">
    <source>
        <dbReference type="ARBA" id="ARBA00022490"/>
    </source>
</evidence>
<dbReference type="STRING" id="29170.A0A368G6W2"/>
<gene>
    <name evidence="5" type="ORF">ANCCAN_15063</name>
</gene>
<accession>A0A368G6W2</accession>
<dbReference type="InterPro" id="IPR007110">
    <property type="entry name" value="Ig-like_dom"/>
</dbReference>
<reference evidence="5 6" key="1">
    <citation type="submission" date="2014-10" db="EMBL/GenBank/DDBJ databases">
        <title>Draft genome of the hookworm Ancylostoma caninum.</title>
        <authorList>
            <person name="Mitreva M."/>
        </authorList>
    </citation>
    <scope>NUCLEOTIDE SEQUENCE [LARGE SCALE GENOMIC DNA]</scope>
    <source>
        <strain evidence="5 6">Baltimore</strain>
    </source>
</reference>
<dbReference type="InterPro" id="IPR003599">
    <property type="entry name" value="Ig_sub"/>
</dbReference>
<evidence type="ECO:0000313" key="5">
    <source>
        <dbReference type="EMBL" id="RCN39029.1"/>
    </source>
</evidence>
<dbReference type="InterPro" id="IPR013783">
    <property type="entry name" value="Ig-like_fold"/>
</dbReference>
<keyword evidence="3" id="KW-0393">Immunoglobulin domain</keyword>
<feature type="domain" description="Ig-like" evidence="4">
    <location>
        <begin position="55"/>
        <end position="143"/>
    </location>
</feature>
<proteinExistence type="predicted"/>
<dbReference type="PANTHER" id="PTHR47633">
    <property type="entry name" value="IMMUNOGLOBULIN"/>
    <property type="match status" value="1"/>
</dbReference>
<name>A0A368G6W2_ANCCA</name>
<dbReference type="FunFam" id="2.60.40.10:FF:000425">
    <property type="entry name" value="Myosin light chain kinase"/>
    <property type="match status" value="1"/>
</dbReference>
<evidence type="ECO:0000259" key="4">
    <source>
        <dbReference type="PROSITE" id="PS50835"/>
    </source>
</evidence>
<comment type="subcellular location">
    <subcellularLocation>
        <location evidence="1">Cytoplasm</location>
        <location evidence="1">Myofibril</location>
        <location evidence="1">Sarcomere</location>
        <location evidence="1">A band</location>
    </subcellularLocation>
</comment>
<sequence length="151" mass="16867">MKIDSCHAKSVEILATVNAPVEEKIDSKRPFSPDVAEVSVSEITESSLATGQQQPRFFRELKDCSTVVGKTVQFKCIVSGLPTPEVKWYVDGDVIQQSREYDIVYEDGVCILRINEALAEDEGEYSCEATNSVGRAETKCFLRVLGKYFYP</sequence>
<dbReference type="Proteomes" id="UP000252519">
    <property type="component" value="Unassembled WGS sequence"/>
</dbReference>
<dbReference type="GO" id="GO:0031672">
    <property type="term" value="C:A band"/>
    <property type="evidence" value="ECO:0007669"/>
    <property type="project" value="UniProtKB-SubCell"/>
</dbReference>
<dbReference type="EMBL" id="JOJR01000362">
    <property type="protein sequence ID" value="RCN39029.1"/>
    <property type="molecule type" value="Genomic_DNA"/>
</dbReference>
<dbReference type="InterPro" id="IPR036179">
    <property type="entry name" value="Ig-like_dom_sf"/>
</dbReference>
<dbReference type="InterPro" id="IPR013098">
    <property type="entry name" value="Ig_I-set"/>
</dbReference>
<evidence type="ECO:0000256" key="1">
    <source>
        <dbReference type="ARBA" id="ARBA00004161"/>
    </source>
</evidence>
<dbReference type="AlphaFoldDB" id="A0A368G6W2"/>
<evidence type="ECO:0000256" key="3">
    <source>
        <dbReference type="ARBA" id="ARBA00023319"/>
    </source>
</evidence>
<dbReference type="PROSITE" id="PS50835">
    <property type="entry name" value="IG_LIKE"/>
    <property type="match status" value="1"/>
</dbReference>
<dbReference type="PANTHER" id="PTHR47633:SF4">
    <property type="entry name" value="MYOPALLADIN ISOFORM X1"/>
    <property type="match status" value="1"/>
</dbReference>
<dbReference type="Pfam" id="PF07679">
    <property type="entry name" value="I-set"/>
    <property type="match status" value="1"/>
</dbReference>
<dbReference type="SMART" id="SM00408">
    <property type="entry name" value="IGc2"/>
    <property type="match status" value="1"/>
</dbReference>
<organism evidence="5 6">
    <name type="scientific">Ancylostoma caninum</name>
    <name type="common">Dog hookworm</name>
    <dbReference type="NCBI Taxonomy" id="29170"/>
    <lineage>
        <taxon>Eukaryota</taxon>
        <taxon>Metazoa</taxon>
        <taxon>Ecdysozoa</taxon>
        <taxon>Nematoda</taxon>
        <taxon>Chromadorea</taxon>
        <taxon>Rhabditida</taxon>
        <taxon>Rhabditina</taxon>
        <taxon>Rhabditomorpha</taxon>
        <taxon>Strongyloidea</taxon>
        <taxon>Ancylostomatidae</taxon>
        <taxon>Ancylostomatinae</taxon>
        <taxon>Ancylostoma</taxon>
    </lineage>
</organism>
<keyword evidence="6" id="KW-1185">Reference proteome</keyword>
<keyword evidence="2" id="KW-0963">Cytoplasm</keyword>
<comment type="caution">
    <text evidence="5">The sequence shown here is derived from an EMBL/GenBank/DDBJ whole genome shotgun (WGS) entry which is preliminary data.</text>
</comment>
<dbReference type="Gene3D" id="2.60.40.10">
    <property type="entry name" value="Immunoglobulins"/>
    <property type="match status" value="1"/>
</dbReference>
<dbReference type="InterPro" id="IPR003598">
    <property type="entry name" value="Ig_sub2"/>
</dbReference>
<dbReference type="GO" id="GO:0019899">
    <property type="term" value="F:enzyme binding"/>
    <property type="evidence" value="ECO:0007669"/>
    <property type="project" value="UniProtKB-ARBA"/>
</dbReference>
<protein>
    <submittedName>
        <fullName evidence="5">Immunoglobulin I-set domain protein</fullName>
    </submittedName>
</protein>
<dbReference type="SMART" id="SM00409">
    <property type="entry name" value="IG"/>
    <property type="match status" value="1"/>
</dbReference>
<dbReference type="SUPFAM" id="SSF48726">
    <property type="entry name" value="Immunoglobulin"/>
    <property type="match status" value="1"/>
</dbReference>
<dbReference type="OrthoDB" id="5969272at2759"/>
<evidence type="ECO:0000313" key="6">
    <source>
        <dbReference type="Proteomes" id="UP000252519"/>
    </source>
</evidence>